<dbReference type="KEGG" id="jas:FJQ89_06045"/>
<sequence>MTAHLHHDTLAPGRREWTDNDLRVVEQFSQLVSAQLDLLAQGPGRERVIDVATRPLNTARASLLATPPSILLQLPVSQLKVSDVIGQGWVELSQASLYRAVESQRFYCVTPRGRSIGKEFPAWQFVQPVPELIAPVLAILAGQPGSDIHAFWISSADELNELSPAEMLAGKAFETRTEIHPIQQALLALPASERLRKVLAAAKWQHRGMADIVG</sequence>
<reference evidence="1 2" key="1">
    <citation type="submission" date="2019-06" db="EMBL/GenBank/DDBJ databases">
        <title>Complete genome sequence of Janthinobacterium sp. SNU WT3 isolated from diseased rainbow trout.</title>
        <authorList>
            <person name="Oh W.T."/>
            <person name="Park S.C."/>
        </authorList>
    </citation>
    <scope>NUCLEOTIDE SEQUENCE [LARGE SCALE GENOMIC DNA]</scope>
    <source>
        <strain evidence="1 2">SNU WT3</strain>
    </source>
</reference>
<dbReference type="AlphaFoldDB" id="A0A4Y6RC30"/>
<organism evidence="1 2">
    <name type="scientific">Janthinobacterium tructae</name>
    <dbReference type="NCBI Taxonomy" id="2590869"/>
    <lineage>
        <taxon>Bacteria</taxon>
        <taxon>Pseudomonadati</taxon>
        <taxon>Pseudomonadota</taxon>
        <taxon>Betaproteobacteria</taxon>
        <taxon>Burkholderiales</taxon>
        <taxon>Oxalobacteraceae</taxon>
        <taxon>Janthinobacterium</taxon>
    </lineage>
</organism>
<evidence type="ECO:0000313" key="1">
    <source>
        <dbReference type="EMBL" id="QDG70034.1"/>
    </source>
</evidence>
<proteinExistence type="predicted"/>
<dbReference type="Proteomes" id="UP000316665">
    <property type="component" value="Chromosome"/>
</dbReference>
<protein>
    <submittedName>
        <fullName evidence="1">Uncharacterized protein</fullName>
    </submittedName>
</protein>
<evidence type="ECO:0000313" key="2">
    <source>
        <dbReference type="Proteomes" id="UP000316665"/>
    </source>
</evidence>
<dbReference type="EMBL" id="CP041185">
    <property type="protein sequence ID" value="QDG70034.1"/>
    <property type="molecule type" value="Genomic_DNA"/>
</dbReference>
<keyword evidence="2" id="KW-1185">Reference proteome</keyword>
<gene>
    <name evidence="1" type="ORF">FJQ89_06045</name>
</gene>
<dbReference type="OrthoDB" id="8659244at2"/>
<accession>A0A4Y6RC30</accession>
<name>A0A4Y6RC30_9BURK</name>
<dbReference type="RefSeq" id="WP_141169473.1">
    <property type="nucleotide sequence ID" value="NZ_CP041185.1"/>
</dbReference>